<evidence type="ECO:0000313" key="1">
    <source>
        <dbReference type="EMBL" id="KAI8033926.1"/>
    </source>
</evidence>
<organism evidence="1 2">
    <name type="scientific">Drosophila gunungcola</name>
    <name type="common">fruit fly</name>
    <dbReference type="NCBI Taxonomy" id="103775"/>
    <lineage>
        <taxon>Eukaryota</taxon>
        <taxon>Metazoa</taxon>
        <taxon>Ecdysozoa</taxon>
        <taxon>Arthropoda</taxon>
        <taxon>Hexapoda</taxon>
        <taxon>Insecta</taxon>
        <taxon>Pterygota</taxon>
        <taxon>Neoptera</taxon>
        <taxon>Endopterygota</taxon>
        <taxon>Diptera</taxon>
        <taxon>Brachycera</taxon>
        <taxon>Muscomorpha</taxon>
        <taxon>Ephydroidea</taxon>
        <taxon>Drosophilidae</taxon>
        <taxon>Drosophila</taxon>
        <taxon>Sophophora</taxon>
    </lineage>
</organism>
<sequence>MKKQRKNQIEIEIEWENKRNHDMSNKQIGRPTEPGDLKKYIYVYICTNTYSREIADGEKLHKFYRSAISSVWSKSLGTK</sequence>
<proteinExistence type="predicted"/>
<keyword evidence="2" id="KW-1185">Reference proteome</keyword>
<reference evidence="1" key="1">
    <citation type="journal article" date="2023" name="Genome Biol. Evol.">
        <title>Long-read-based Genome Assembly of Drosophila gunungcola Reveals Fewer Chemosensory Genes in Flower-breeding Species.</title>
        <authorList>
            <person name="Negi A."/>
            <person name="Liao B.Y."/>
            <person name="Yeh S.D."/>
        </authorList>
    </citation>
    <scope>NUCLEOTIDE SEQUENCE</scope>
    <source>
        <strain evidence="1">Sukarami</strain>
    </source>
</reference>
<dbReference type="EMBL" id="JAMKOV010000091">
    <property type="protein sequence ID" value="KAI8033926.1"/>
    <property type="molecule type" value="Genomic_DNA"/>
</dbReference>
<gene>
    <name evidence="1" type="ORF">M5D96_013328</name>
</gene>
<accession>A0A9P9YBJ7</accession>
<evidence type="ECO:0000313" key="2">
    <source>
        <dbReference type="Proteomes" id="UP001059596"/>
    </source>
</evidence>
<dbReference type="AlphaFoldDB" id="A0A9P9YBJ7"/>
<protein>
    <submittedName>
        <fullName evidence="1">Uncharacterized protein</fullName>
    </submittedName>
</protein>
<dbReference type="Proteomes" id="UP001059596">
    <property type="component" value="Unassembled WGS sequence"/>
</dbReference>
<name>A0A9P9YBJ7_9MUSC</name>
<comment type="caution">
    <text evidence="1">The sequence shown here is derived from an EMBL/GenBank/DDBJ whole genome shotgun (WGS) entry which is preliminary data.</text>
</comment>